<evidence type="ECO:0000313" key="4">
    <source>
        <dbReference type="Proteomes" id="UP000290365"/>
    </source>
</evidence>
<reference evidence="3 4" key="1">
    <citation type="submission" date="2019-01" db="EMBL/GenBank/DDBJ databases">
        <title>Ktedonosporobacter rubrisoli SCAWS-G2.</title>
        <authorList>
            <person name="Huang Y."/>
            <person name="Yan B."/>
        </authorList>
    </citation>
    <scope>NUCLEOTIDE SEQUENCE [LARGE SCALE GENOMIC DNA]</scope>
    <source>
        <strain evidence="3 4">SCAWS-G2</strain>
    </source>
</reference>
<evidence type="ECO:0000259" key="2">
    <source>
        <dbReference type="Pfam" id="PF01926"/>
    </source>
</evidence>
<dbReference type="Pfam" id="PF01926">
    <property type="entry name" value="MMR_HSR1"/>
    <property type="match status" value="1"/>
</dbReference>
<feature type="domain" description="G" evidence="2">
    <location>
        <begin position="55"/>
        <end position="182"/>
    </location>
</feature>
<feature type="transmembrane region" description="Helical" evidence="1">
    <location>
        <begin position="483"/>
        <end position="500"/>
    </location>
</feature>
<keyword evidence="1" id="KW-0472">Membrane</keyword>
<dbReference type="EMBL" id="CP035758">
    <property type="protein sequence ID" value="QBD79325.1"/>
    <property type="molecule type" value="Genomic_DNA"/>
</dbReference>
<dbReference type="InterPro" id="IPR006073">
    <property type="entry name" value="GTP-bd"/>
</dbReference>
<accession>A0A4P6JV89</accession>
<evidence type="ECO:0000256" key="1">
    <source>
        <dbReference type="SAM" id="Phobius"/>
    </source>
</evidence>
<dbReference type="AlphaFoldDB" id="A0A4P6JV89"/>
<keyword evidence="1" id="KW-1133">Transmembrane helix</keyword>
<dbReference type="PANTHER" id="PTHR43681">
    <property type="entry name" value="TRANSMEMBRANE GTPASE FZO"/>
    <property type="match status" value="1"/>
</dbReference>
<dbReference type="GO" id="GO:0005525">
    <property type="term" value="F:GTP binding"/>
    <property type="evidence" value="ECO:0007669"/>
    <property type="project" value="InterPro"/>
</dbReference>
<dbReference type="InterPro" id="IPR051943">
    <property type="entry name" value="TRAFAC_Dynamin-like_GTPase"/>
</dbReference>
<evidence type="ECO:0000313" key="3">
    <source>
        <dbReference type="EMBL" id="QBD79325.1"/>
    </source>
</evidence>
<dbReference type="PANTHER" id="PTHR43681:SF1">
    <property type="entry name" value="SARCALUMENIN"/>
    <property type="match status" value="1"/>
</dbReference>
<keyword evidence="1" id="KW-0812">Transmembrane</keyword>
<dbReference type="Gene3D" id="3.40.50.300">
    <property type="entry name" value="P-loop containing nucleotide triphosphate hydrolases"/>
    <property type="match status" value="1"/>
</dbReference>
<dbReference type="Proteomes" id="UP000290365">
    <property type="component" value="Chromosome"/>
</dbReference>
<keyword evidence="4" id="KW-1185">Reference proteome</keyword>
<protein>
    <submittedName>
        <fullName evidence="3">Dynamin</fullName>
    </submittedName>
</protein>
<dbReference type="OrthoDB" id="9816479at2"/>
<feature type="transmembrane region" description="Helical" evidence="1">
    <location>
        <begin position="458"/>
        <end position="477"/>
    </location>
</feature>
<dbReference type="InterPro" id="IPR027417">
    <property type="entry name" value="P-loop_NTPase"/>
</dbReference>
<dbReference type="KEGG" id="kbs:EPA93_26385"/>
<organism evidence="3 4">
    <name type="scientific">Ktedonosporobacter rubrisoli</name>
    <dbReference type="NCBI Taxonomy" id="2509675"/>
    <lineage>
        <taxon>Bacteria</taxon>
        <taxon>Bacillati</taxon>
        <taxon>Chloroflexota</taxon>
        <taxon>Ktedonobacteria</taxon>
        <taxon>Ktedonobacterales</taxon>
        <taxon>Ktedonosporobacteraceae</taxon>
        <taxon>Ktedonosporobacter</taxon>
    </lineage>
</organism>
<name>A0A4P6JV89_KTERU</name>
<dbReference type="CDD" id="cd09912">
    <property type="entry name" value="DLP_2"/>
    <property type="match status" value="1"/>
</dbReference>
<proteinExistence type="predicted"/>
<sequence length="585" mass="66374">MVKVVLQEQQRALLQRERSLASELEACLVGFEGADAYTNTLRQLTTFLDDLFLLVIVGEFNAGKSACINALLHQEVLEEGVIPTTHQITTIRYGEEQHERLVEQGVLEIQYPADFLQDISIVDTPGVNAVLREHEQLTEDFIPRSDLILFVTSVDRPFTQSERVFLERIRAWGKKVIIILNKIDLLRTPKDLAAVMNFVSENCKHLLGFEAQIFPVSAMLAQQARSALGHTAVDLWQNSRFGALEEYLFCTLDQAERVRLKLLSPLGVMQRLLSEINSSIEQRTALLTEDAHTVETIDEQLQLYREDMEQNFAHRLSEIENIILEMRARGDRFFDESIRLGRIFDLIQGERIRQQFEHEVIGDSAARIDQTVQELIDWLVEHEHRLWQDIMEYLERRRKTSVRRDNEMIGSVGRQFDYNRRTLLQSVARTASSVVQTYDRQTEAVELSQDLRSAVTQAAIAGASGIGLGAAIVAFVGTAAADVSGILAGAVILSLGLYIIPARRKRAKRSFEAKMDELRLRLRHAMTEQFQKELNNALNRVNDAIAPYTRFVRAEQKKTAAIQEQVNAINSAVTALHNEIEQIGA</sequence>
<dbReference type="RefSeq" id="WP_129890378.1">
    <property type="nucleotide sequence ID" value="NZ_CP035758.1"/>
</dbReference>
<gene>
    <name evidence="3" type="ORF">EPA93_26385</name>
</gene>
<dbReference type="SUPFAM" id="SSF52540">
    <property type="entry name" value="P-loop containing nucleoside triphosphate hydrolases"/>
    <property type="match status" value="1"/>
</dbReference>